<dbReference type="KEGG" id="ppd:Ppro_2443"/>
<feature type="transmembrane region" description="Helical" evidence="8">
    <location>
        <begin position="148"/>
        <end position="167"/>
    </location>
</feature>
<dbReference type="Pfam" id="PF09721">
    <property type="entry name" value="Exosortase_EpsH"/>
    <property type="match status" value="1"/>
</dbReference>
<evidence type="ECO:0000256" key="6">
    <source>
        <dbReference type="ARBA" id="ARBA00022989"/>
    </source>
</evidence>
<organism evidence="9 10">
    <name type="scientific">Pelobacter propionicus (strain DSM 2379 / NBRC 103807 / OttBd1)</name>
    <dbReference type="NCBI Taxonomy" id="338966"/>
    <lineage>
        <taxon>Bacteria</taxon>
        <taxon>Pseudomonadati</taxon>
        <taxon>Thermodesulfobacteriota</taxon>
        <taxon>Desulfuromonadia</taxon>
        <taxon>Desulfuromonadales</taxon>
        <taxon>Desulfuromonadaceae</taxon>
        <taxon>Pelobacter</taxon>
    </lineage>
</organism>
<dbReference type="STRING" id="338966.Ppro_2443"/>
<dbReference type="GO" id="GO:0005886">
    <property type="term" value="C:plasma membrane"/>
    <property type="evidence" value="ECO:0007669"/>
    <property type="project" value="UniProtKB-SubCell"/>
</dbReference>
<evidence type="ECO:0000256" key="4">
    <source>
        <dbReference type="ARBA" id="ARBA00022692"/>
    </source>
</evidence>
<dbReference type="eggNOG" id="COG1269">
    <property type="taxonomic scope" value="Bacteria"/>
</dbReference>
<dbReference type="NCBIfam" id="TIGR02602">
    <property type="entry name" value="8TM_EpsH"/>
    <property type="match status" value="1"/>
</dbReference>
<gene>
    <name evidence="9" type="ordered locus">Ppro_2443</name>
</gene>
<reference evidence="9 10" key="1">
    <citation type="submission" date="2006-10" db="EMBL/GenBank/DDBJ databases">
        <title>Complete sequence of chromosome of Pelobacter propionicus DSM 2379.</title>
        <authorList>
            <consortium name="US DOE Joint Genome Institute"/>
            <person name="Copeland A."/>
            <person name="Lucas S."/>
            <person name="Lapidus A."/>
            <person name="Barry K."/>
            <person name="Detter J.C."/>
            <person name="Glavina del Rio T."/>
            <person name="Hammon N."/>
            <person name="Israni S."/>
            <person name="Dalin E."/>
            <person name="Tice H."/>
            <person name="Pitluck S."/>
            <person name="Saunders E."/>
            <person name="Brettin T."/>
            <person name="Bruce D."/>
            <person name="Han C."/>
            <person name="Tapia R."/>
            <person name="Schmutz J."/>
            <person name="Larimer F."/>
            <person name="Land M."/>
            <person name="Hauser L."/>
            <person name="Kyrpides N."/>
            <person name="Kim E."/>
            <person name="Lovley D."/>
            <person name="Richardson P."/>
        </authorList>
    </citation>
    <scope>NUCLEOTIDE SEQUENCE [LARGE SCALE GENOMIC DNA]</scope>
    <source>
        <strain evidence="10">DSM 2379 / NBRC 103807 / OttBd1</strain>
    </source>
</reference>
<keyword evidence="6 8" id="KW-1133">Transmembrane helix</keyword>
<evidence type="ECO:0000256" key="5">
    <source>
        <dbReference type="ARBA" id="ARBA00022801"/>
    </source>
</evidence>
<feature type="transmembrane region" description="Helical" evidence="8">
    <location>
        <begin position="40"/>
        <end position="57"/>
    </location>
</feature>
<feature type="transmembrane region" description="Helical" evidence="8">
    <location>
        <begin position="281"/>
        <end position="301"/>
    </location>
</feature>
<protein>
    <submittedName>
        <fullName evidence="9">Eight transmembrane protein EpsH</fullName>
    </submittedName>
</protein>
<dbReference type="GO" id="GO:0008233">
    <property type="term" value="F:peptidase activity"/>
    <property type="evidence" value="ECO:0007669"/>
    <property type="project" value="UniProtKB-KW"/>
</dbReference>
<keyword evidence="3" id="KW-0645">Protease</keyword>
<dbReference type="Proteomes" id="UP000006732">
    <property type="component" value="Chromosome"/>
</dbReference>
<evidence type="ECO:0000256" key="2">
    <source>
        <dbReference type="ARBA" id="ARBA00022475"/>
    </source>
</evidence>
<name>A1ARS8_PELPD</name>
<dbReference type="InterPro" id="IPR013426">
    <property type="entry name" value="EpsH-like"/>
</dbReference>
<dbReference type="InterPro" id="IPR017540">
    <property type="entry name" value="Exosortase-1"/>
</dbReference>
<evidence type="ECO:0000313" key="10">
    <source>
        <dbReference type="Proteomes" id="UP000006732"/>
    </source>
</evidence>
<feature type="transmembrane region" description="Helical" evidence="8">
    <location>
        <begin position="123"/>
        <end position="141"/>
    </location>
</feature>
<keyword evidence="4 8" id="KW-0812">Transmembrane</keyword>
<keyword evidence="7 8" id="KW-0472">Membrane</keyword>
<dbReference type="EMBL" id="CP000482">
    <property type="protein sequence ID" value="ABL00049.1"/>
    <property type="molecule type" value="Genomic_DNA"/>
</dbReference>
<proteinExistence type="predicted"/>
<keyword evidence="5" id="KW-0378">Hydrolase</keyword>
<evidence type="ECO:0000256" key="7">
    <source>
        <dbReference type="ARBA" id="ARBA00023136"/>
    </source>
</evidence>
<evidence type="ECO:0000256" key="1">
    <source>
        <dbReference type="ARBA" id="ARBA00004651"/>
    </source>
</evidence>
<evidence type="ECO:0000256" key="8">
    <source>
        <dbReference type="SAM" id="Phobius"/>
    </source>
</evidence>
<dbReference type="NCBIfam" id="TIGR03109">
    <property type="entry name" value="exosort_XrtA"/>
    <property type="match status" value="1"/>
</dbReference>
<dbReference type="HOGENOM" id="CLU_065975_0_0_7"/>
<feature type="transmembrane region" description="Helical" evidence="8">
    <location>
        <begin position="98"/>
        <end position="117"/>
    </location>
</feature>
<sequence length="312" mass="34345">MRRRIPVAPVQASYINRPQGNSISMPPTITFTEALARNRIRLLLIVPLLVAAYYRVVPDMVQQWMQDENYSHGFLVPLIAGYFLYLRRDELGRAPVVPWNWGVAVLLFGLAQLILGWLGTEYFTMRSSLVVVLAGLVLFLFGTAPFRVMALPLGYLLFMVPIPYIVYDAVAFPLKLFVTRVSVATLKIAGVSVLREGNIIMFPATTLEVADACSGIRSLISLLALAVALAFFLRIAPWKRWVLVGGAIPIAIVTNASRVIVTGFLAQYMGARAAEGFFHEFAGLAVFGLAMLLLVSLGALLKGREQRTGSEQ</sequence>
<evidence type="ECO:0000313" key="9">
    <source>
        <dbReference type="EMBL" id="ABL00049.1"/>
    </source>
</evidence>
<dbReference type="GO" id="GO:0006508">
    <property type="term" value="P:proteolysis"/>
    <property type="evidence" value="ECO:0007669"/>
    <property type="project" value="UniProtKB-KW"/>
</dbReference>
<dbReference type="InterPro" id="IPR019127">
    <property type="entry name" value="Exosortase"/>
</dbReference>
<evidence type="ECO:0000256" key="3">
    <source>
        <dbReference type="ARBA" id="ARBA00022670"/>
    </source>
</evidence>
<dbReference type="InterPro" id="IPR026392">
    <property type="entry name" value="Exo/Archaeosortase_dom"/>
</dbReference>
<dbReference type="NCBIfam" id="TIGR04178">
    <property type="entry name" value="exo_archaeo"/>
    <property type="match status" value="1"/>
</dbReference>
<feature type="transmembrane region" description="Helical" evidence="8">
    <location>
        <begin position="241"/>
        <end position="261"/>
    </location>
</feature>
<comment type="subcellular location">
    <subcellularLocation>
        <location evidence="1">Cell membrane</location>
        <topology evidence="1">Multi-pass membrane protein</topology>
    </subcellularLocation>
</comment>
<keyword evidence="10" id="KW-1185">Reference proteome</keyword>
<accession>A1ARS8</accession>
<keyword evidence="2" id="KW-1003">Cell membrane</keyword>
<dbReference type="AlphaFoldDB" id="A1ARS8"/>
<feature type="transmembrane region" description="Helical" evidence="8">
    <location>
        <begin position="215"/>
        <end position="234"/>
    </location>
</feature>
<feature type="transmembrane region" description="Helical" evidence="8">
    <location>
        <begin position="69"/>
        <end position="86"/>
    </location>
</feature>